<sequence>MVERNIIIGRAGGTAGRNSVNYKVCLPAEMVRVLGITPEEREVVLYMDEDRIIIEKKRR</sequence>
<evidence type="ECO:0000313" key="2">
    <source>
        <dbReference type="Proteomes" id="UP000289664"/>
    </source>
</evidence>
<organism evidence="1 2">
    <name type="scientific">Clostridium scindens (strain ATCC 35704 / DSM 5676 / VPI 13733 / 19)</name>
    <dbReference type="NCBI Taxonomy" id="411468"/>
    <lineage>
        <taxon>Bacteria</taxon>
        <taxon>Bacillati</taxon>
        <taxon>Bacillota</taxon>
        <taxon>Clostridia</taxon>
        <taxon>Lachnospirales</taxon>
        <taxon>Lachnospiraceae</taxon>
    </lineage>
</organism>
<protein>
    <submittedName>
        <fullName evidence="1">Uncharacterized protein</fullName>
    </submittedName>
</protein>
<gene>
    <name evidence="1" type="ORF">HDCHBGLK_00278</name>
</gene>
<dbReference type="STRING" id="411468.CLOSCI_00264"/>
<dbReference type="OrthoDB" id="2060485at2"/>
<dbReference type="SUPFAM" id="SSF89447">
    <property type="entry name" value="AbrB/MazE/MraZ-like"/>
    <property type="match status" value="1"/>
</dbReference>
<dbReference type="InterPro" id="IPR037914">
    <property type="entry name" value="SpoVT-AbrB_sf"/>
</dbReference>
<dbReference type="Proteomes" id="UP000289664">
    <property type="component" value="Chromosome"/>
</dbReference>
<evidence type="ECO:0000313" key="1">
    <source>
        <dbReference type="EMBL" id="QBF72933.1"/>
    </source>
</evidence>
<name>B0N9Z8_CLOS5</name>
<dbReference type="HOGENOM" id="CLU_2933968_0_0_9"/>
<proteinExistence type="predicted"/>
<dbReference type="GeneID" id="62694520"/>
<reference evidence="1 2" key="1">
    <citation type="journal article" date="2019" name="Appl. Environ. Microbiol.">
        <title>Clostridium scindens ATCC 35704: integration of nutritional requirements, the complete genome sequence, and global transcriptional responses to bile acids.</title>
        <authorList>
            <person name="Devendran S."/>
            <person name="Shrestha R."/>
            <person name="Alves J.M.P."/>
            <person name="Wolf P.G."/>
            <person name="Ly L."/>
            <person name="Hernandez A.G."/>
            <person name="Mendez-Garcia C."/>
            <person name="Inboden A."/>
            <person name="Wiley J."/>
            <person name="Paul O."/>
            <person name="Allen A."/>
            <person name="Springer E."/>
            <person name="Wright C.L."/>
            <person name="Fields C.J."/>
            <person name="Daniel S.L."/>
            <person name="Ridlon J.M."/>
        </authorList>
    </citation>
    <scope>NUCLEOTIDE SEQUENCE [LARGE SCALE GENOMIC DNA]</scope>
    <source>
        <strain evidence="1 2">ATCC 35704</strain>
    </source>
</reference>
<dbReference type="AlphaFoldDB" id="B0N9Z8"/>
<dbReference type="Gene3D" id="2.10.260.10">
    <property type="match status" value="1"/>
</dbReference>
<dbReference type="EMBL" id="CP036170">
    <property type="protein sequence ID" value="QBF72933.1"/>
    <property type="molecule type" value="Genomic_DNA"/>
</dbReference>
<dbReference type="RefSeq" id="WP_004605820.1">
    <property type="nucleotide sequence ID" value="NZ_CP036170.1"/>
</dbReference>
<accession>B0N9Z8</accession>
<dbReference type="KEGG" id="csci:HDCHBGLK_00278"/>
<keyword evidence="2" id="KW-1185">Reference proteome</keyword>